<dbReference type="Pfam" id="PF00675">
    <property type="entry name" value="Peptidase_M16"/>
    <property type="match status" value="1"/>
</dbReference>
<evidence type="ECO:0000313" key="12">
    <source>
        <dbReference type="Proteomes" id="UP000254424"/>
    </source>
</evidence>
<dbReference type="Pfam" id="PF05193">
    <property type="entry name" value="Peptidase_M16_C"/>
    <property type="match status" value="2"/>
</dbReference>
<keyword evidence="5 11" id="KW-0378">Hydrolase</keyword>
<dbReference type="Gene3D" id="3.30.830.10">
    <property type="entry name" value="Metalloenzyme, LuxS/M16 peptidase-like"/>
    <property type="match status" value="4"/>
</dbReference>
<evidence type="ECO:0000313" key="11">
    <source>
        <dbReference type="EMBL" id="SUV28491.1"/>
    </source>
</evidence>
<comment type="similarity">
    <text evidence="2 8">Belongs to the peptidase M16 family.</text>
</comment>
<dbReference type="SUPFAM" id="SSF63411">
    <property type="entry name" value="LuxS/MPP-like metallohydrolase"/>
    <property type="match status" value="4"/>
</dbReference>
<evidence type="ECO:0000256" key="6">
    <source>
        <dbReference type="ARBA" id="ARBA00022833"/>
    </source>
</evidence>
<dbReference type="InterPro" id="IPR011765">
    <property type="entry name" value="Pept_M16_N"/>
</dbReference>
<dbReference type="EMBL" id="UFSX01000001">
    <property type="protein sequence ID" value="SUV28491.1"/>
    <property type="molecule type" value="Genomic_DNA"/>
</dbReference>
<dbReference type="PANTHER" id="PTHR43690">
    <property type="entry name" value="NARDILYSIN"/>
    <property type="match status" value="1"/>
</dbReference>
<keyword evidence="4" id="KW-0479">Metal-binding</keyword>
<dbReference type="GO" id="GO:0006508">
    <property type="term" value="P:proteolysis"/>
    <property type="evidence" value="ECO:0007669"/>
    <property type="project" value="UniProtKB-KW"/>
</dbReference>
<name>A0A380YLG2_9BACE</name>
<organism evidence="11 12">
    <name type="scientific">Bacteroides eggerthii</name>
    <dbReference type="NCBI Taxonomy" id="28111"/>
    <lineage>
        <taxon>Bacteria</taxon>
        <taxon>Pseudomonadati</taxon>
        <taxon>Bacteroidota</taxon>
        <taxon>Bacteroidia</taxon>
        <taxon>Bacteroidales</taxon>
        <taxon>Bacteroidaceae</taxon>
        <taxon>Bacteroides</taxon>
    </lineage>
</organism>
<evidence type="ECO:0000256" key="1">
    <source>
        <dbReference type="ARBA" id="ARBA00001947"/>
    </source>
</evidence>
<evidence type="ECO:0000256" key="8">
    <source>
        <dbReference type="RuleBase" id="RU004447"/>
    </source>
</evidence>
<dbReference type="EC" id="3.4.24.55" evidence="11"/>
<keyword evidence="6" id="KW-0862">Zinc</keyword>
<accession>A0A380YLG2</accession>
<dbReference type="GO" id="GO:0046872">
    <property type="term" value="F:metal ion binding"/>
    <property type="evidence" value="ECO:0007669"/>
    <property type="project" value="UniProtKB-KW"/>
</dbReference>
<dbReference type="STRING" id="483216.BACEGG_01286"/>
<reference evidence="11 12" key="1">
    <citation type="submission" date="2018-06" db="EMBL/GenBank/DDBJ databases">
        <authorList>
            <consortium name="Pathogen Informatics"/>
            <person name="Doyle S."/>
        </authorList>
    </citation>
    <scope>NUCLEOTIDE SEQUENCE [LARGE SCALE GENOMIC DNA]</scope>
    <source>
        <strain evidence="11 12">NCTC11155</strain>
    </source>
</reference>
<evidence type="ECO:0000259" key="9">
    <source>
        <dbReference type="Pfam" id="PF00675"/>
    </source>
</evidence>
<dbReference type="InterPro" id="IPR007863">
    <property type="entry name" value="Peptidase_M16_C"/>
</dbReference>
<evidence type="ECO:0000256" key="5">
    <source>
        <dbReference type="ARBA" id="ARBA00022801"/>
    </source>
</evidence>
<dbReference type="PANTHER" id="PTHR43690:SF34">
    <property type="entry name" value="ZINC PROTEASE PQQL-LIKE"/>
    <property type="match status" value="1"/>
</dbReference>
<dbReference type="AlphaFoldDB" id="A0A380YLG2"/>
<comment type="cofactor">
    <cofactor evidence="1">
        <name>Zn(2+)</name>
        <dbReference type="ChEBI" id="CHEBI:29105"/>
    </cofactor>
</comment>
<gene>
    <name evidence="11" type="primary">ptrA</name>
    <name evidence="11" type="ORF">NCTC11155_00441</name>
</gene>
<dbReference type="InterPro" id="IPR011249">
    <property type="entry name" value="Metalloenz_LuxS/M16"/>
</dbReference>
<keyword evidence="3" id="KW-0645">Protease</keyword>
<dbReference type="InterPro" id="IPR050626">
    <property type="entry name" value="Peptidase_M16"/>
</dbReference>
<keyword evidence="7" id="KW-0482">Metalloprotease</keyword>
<feature type="domain" description="Peptidase M16 C-terminal" evidence="10">
    <location>
        <begin position="711"/>
        <end position="889"/>
    </location>
</feature>
<evidence type="ECO:0000256" key="7">
    <source>
        <dbReference type="ARBA" id="ARBA00023049"/>
    </source>
</evidence>
<sequence>MIYRLIASTDKAKTFLNQMMMKHLLRNLWIVALIVCCNFQQVFAQQLPPIPIDKDVRIGKLDNGLTYYIRKNSLPANRADFYIAQKVGSIQEEDNQRGLAHFLEHMCFNGTTHFPGNSLIQYLERIGVKFGENLNAYTSIDETVYNISNVPVNTPGAIDSCLLILHDWSNDLTLDTKEIDKERGVINEEWRTRMSAMQRFQEKMLPAMFAGTKYANCFPIGTMDVVMNFKPQTLRDYYEKWYRPDLQGIVVVGDIDVDAIEALIKKRFSDIPAQPNAAKREYYPVNDNQEPIVLVARDKEQPYVQTFIFNKHQATPREEKNNVGYLMQDYAVTLITNMLNARLNELLQVANPPYIYATTYDDDFFVAKTKDAFTGIVVCKEDNIEEGISTILREIERARQFGFTETEYSRARAEYLRHLESAFQERDKRKNESYVKEYVRHFLDNEPIPGIANEYTIINQIAPAIPVTALNQIMQQLVTDSNQVVALFGPEKEGLSLPTEEAIKNLLKEVKSEKLTPYIDKVSDEPLMKEAPKGGKIVSEKKDDIFGTTMLTLSNGVKVIIKKTDFKADEIRMKGVSMGGSSLFPDSEIININGLDAVALGGLGNFSAIELEKALAGKKASVSYGIGDKTEAVTGNCSPKDFETMMQLTYLTFTAPRRDDDAFASYKNRSKAELQNMDLNPSSSFSDSITSTLYSKHPRTLRIKADMVDKMNYDKILSMYQDRFKDASDFTFILVGNVDVEAVKPLIESYLGSLPSINRKETFKDNHIAMRKGICKNEFIRQQETPKVNNFICYSGTCKYNLRNEILMSMTDQLLNFIYTEKVREDEGGTYGVYPMGQLIKYPTEKAVLQIFFNTAPDKQEKLIKIIYDEAEAFAKNGPDEASLNKVKEYMLKKHSEDLKENGYWLNSIDEYLYTGIDPVKDYEQIINSITPKDVQQFANELLKQKNQITVSMISPEKK</sequence>
<feature type="domain" description="Peptidase M16 C-terminal" evidence="10">
    <location>
        <begin position="229"/>
        <end position="414"/>
    </location>
</feature>
<evidence type="ECO:0000256" key="4">
    <source>
        <dbReference type="ARBA" id="ARBA00022723"/>
    </source>
</evidence>
<evidence type="ECO:0000256" key="3">
    <source>
        <dbReference type="ARBA" id="ARBA00022670"/>
    </source>
</evidence>
<dbReference type="GO" id="GO:0004222">
    <property type="term" value="F:metalloendopeptidase activity"/>
    <property type="evidence" value="ECO:0007669"/>
    <property type="project" value="UniProtKB-EC"/>
</dbReference>
<evidence type="ECO:0000256" key="2">
    <source>
        <dbReference type="ARBA" id="ARBA00007261"/>
    </source>
</evidence>
<proteinExistence type="inferred from homology"/>
<dbReference type="PROSITE" id="PS00143">
    <property type="entry name" value="INSULINASE"/>
    <property type="match status" value="1"/>
</dbReference>
<protein>
    <submittedName>
        <fullName evidence="11">Peptidase M16</fullName>
        <ecNumber evidence="11">3.4.24.55</ecNumber>
    </submittedName>
</protein>
<dbReference type="InterPro" id="IPR001431">
    <property type="entry name" value="Pept_M16_Zn_BS"/>
</dbReference>
<dbReference type="Proteomes" id="UP000254424">
    <property type="component" value="Unassembled WGS sequence"/>
</dbReference>
<feature type="domain" description="Peptidase M16 N-terminal" evidence="9">
    <location>
        <begin position="80"/>
        <end position="212"/>
    </location>
</feature>
<evidence type="ECO:0000259" key="10">
    <source>
        <dbReference type="Pfam" id="PF05193"/>
    </source>
</evidence>